<dbReference type="GO" id="GO:0005886">
    <property type="term" value="C:plasma membrane"/>
    <property type="evidence" value="ECO:0007669"/>
    <property type="project" value="UniProtKB-SubCell"/>
</dbReference>
<accession>A0A9D1ZXI6</accession>
<comment type="caution">
    <text evidence="9">The sequence shown here is derived from an EMBL/GenBank/DDBJ whole genome shotgun (WGS) entry which is preliminary data.</text>
</comment>
<feature type="transmembrane region" description="Helical" evidence="7">
    <location>
        <begin position="37"/>
        <end position="59"/>
    </location>
</feature>
<keyword evidence="4 7" id="KW-0812">Transmembrane</keyword>
<evidence type="ECO:0000259" key="8">
    <source>
        <dbReference type="PROSITE" id="PS50928"/>
    </source>
</evidence>
<dbReference type="GO" id="GO:0055085">
    <property type="term" value="P:transmembrane transport"/>
    <property type="evidence" value="ECO:0007669"/>
    <property type="project" value="InterPro"/>
</dbReference>
<dbReference type="Pfam" id="PF00528">
    <property type="entry name" value="BPD_transp_1"/>
    <property type="match status" value="1"/>
</dbReference>
<name>A0A9D1ZXI6_9FIRM</name>
<feature type="transmembrane region" description="Helical" evidence="7">
    <location>
        <begin position="239"/>
        <end position="259"/>
    </location>
</feature>
<feature type="transmembrane region" description="Helical" evidence="7">
    <location>
        <begin position="196"/>
        <end position="218"/>
    </location>
</feature>
<dbReference type="SUPFAM" id="SSF161098">
    <property type="entry name" value="MetI-like"/>
    <property type="match status" value="1"/>
</dbReference>
<feature type="domain" description="ABC transmembrane type-1" evidence="8">
    <location>
        <begin position="103"/>
        <end position="316"/>
    </location>
</feature>
<proteinExistence type="inferred from homology"/>
<dbReference type="PANTHER" id="PTHR30193">
    <property type="entry name" value="ABC TRANSPORTER PERMEASE PROTEIN"/>
    <property type="match status" value="1"/>
</dbReference>
<feature type="transmembrane region" description="Helical" evidence="7">
    <location>
        <begin position="295"/>
        <end position="316"/>
    </location>
</feature>
<evidence type="ECO:0000256" key="5">
    <source>
        <dbReference type="ARBA" id="ARBA00022989"/>
    </source>
</evidence>
<evidence type="ECO:0000256" key="4">
    <source>
        <dbReference type="ARBA" id="ARBA00022692"/>
    </source>
</evidence>
<dbReference type="InterPro" id="IPR051393">
    <property type="entry name" value="ABC_transporter_permease"/>
</dbReference>
<comment type="similarity">
    <text evidence="7">Belongs to the binding-protein-dependent transport system permease family.</text>
</comment>
<feature type="transmembrane region" description="Helical" evidence="7">
    <location>
        <begin position="107"/>
        <end position="129"/>
    </location>
</feature>
<organism evidence="9 10">
    <name type="scientific">Candidatus Borkfalkia excrementigallinarum</name>
    <dbReference type="NCBI Taxonomy" id="2838506"/>
    <lineage>
        <taxon>Bacteria</taxon>
        <taxon>Bacillati</taxon>
        <taxon>Bacillota</taxon>
        <taxon>Clostridia</taxon>
        <taxon>Christensenellales</taxon>
        <taxon>Christensenellaceae</taxon>
        <taxon>Candidatus Borkfalkia</taxon>
    </lineage>
</organism>
<protein>
    <submittedName>
        <fullName evidence="9">Sugar ABC transporter permease</fullName>
    </submittedName>
</protein>
<dbReference type="AlphaFoldDB" id="A0A9D1ZXI6"/>
<reference evidence="9" key="1">
    <citation type="journal article" date="2021" name="PeerJ">
        <title>Extensive microbial diversity within the chicken gut microbiome revealed by metagenomics and culture.</title>
        <authorList>
            <person name="Gilroy R."/>
            <person name="Ravi A."/>
            <person name="Getino M."/>
            <person name="Pursley I."/>
            <person name="Horton D.L."/>
            <person name="Alikhan N.F."/>
            <person name="Baker D."/>
            <person name="Gharbi K."/>
            <person name="Hall N."/>
            <person name="Watson M."/>
            <person name="Adriaenssens E.M."/>
            <person name="Foster-Nyarko E."/>
            <person name="Jarju S."/>
            <person name="Secka A."/>
            <person name="Antonio M."/>
            <person name="Oren A."/>
            <person name="Chaudhuri R.R."/>
            <person name="La Ragione R."/>
            <person name="Hildebrand F."/>
            <person name="Pallen M.J."/>
        </authorList>
    </citation>
    <scope>NUCLEOTIDE SEQUENCE</scope>
    <source>
        <strain evidence="9">1345</strain>
    </source>
</reference>
<reference evidence="9" key="2">
    <citation type="submission" date="2021-04" db="EMBL/GenBank/DDBJ databases">
        <authorList>
            <person name="Gilroy R."/>
        </authorList>
    </citation>
    <scope>NUCLEOTIDE SEQUENCE</scope>
    <source>
        <strain evidence="9">1345</strain>
    </source>
</reference>
<sequence length="329" mass="37080">MKNVFGAVAAKVKQHYAKSGMLESSGIKQKNPWKIKLFIFCMLLLPLTQFCIFTIYINIDGIVMAFQNVDQTTNELVFVGLGNFARFFRNFTSWDKETFLRTIGNSFGYWPVNYLIAIPLQIIAAYFLYKKVPASGFIIVMIFLPTLIPAAVLSQSFTQMLSIDGGPLNTILMKIFGYTPETVPVWLNDERYAMSILYLYSIWVGIGYNAVLMWGAMTRVPTEIIESAHLDGVGFFREFFNITLPIMWPTLSMILLTSVNTPFAMYMHSLLLTNGQAQTGTLGLMVITTLRGGNMYYSAAISILLSVISIPLMLLVKKFLGKIYEDVEV</sequence>
<dbReference type="InterPro" id="IPR000515">
    <property type="entry name" value="MetI-like"/>
</dbReference>
<evidence type="ECO:0000256" key="1">
    <source>
        <dbReference type="ARBA" id="ARBA00004651"/>
    </source>
</evidence>
<evidence type="ECO:0000256" key="6">
    <source>
        <dbReference type="ARBA" id="ARBA00023136"/>
    </source>
</evidence>
<keyword evidence="5 7" id="KW-1133">Transmembrane helix</keyword>
<comment type="subcellular location">
    <subcellularLocation>
        <location evidence="1 7">Cell membrane</location>
        <topology evidence="1 7">Multi-pass membrane protein</topology>
    </subcellularLocation>
</comment>
<dbReference type="Proteomes" id="UP000886750">
    <property type="component" value="Unassembled WGS sequence"/>
</dbReference>
<evidence type="ECO:0000313" key="9">
    <source>
        <dbReference type="EMBL" id="HIY97508.1"/>
    </source>
</evidence>
<dbReference type="Gene3D" id="1.10.3720.10">
    <property type="entry name" value="MetI-like"/>
    <property type="match status" value="1"/>
</dbReference>
<evidence type="ECO:0000313" key="10">
    <source>
        <dbReference type="Proteomes" id="UP000886750"/>
    </source>
</evidence>
<dbReference type="PROSITE" id="PS50928">
    <property type="entry name" value="ABC_TM1"/>
    <property type="match status" value="1"/>
</dbReference>
<keyword evidence="6 7" id="KW-0472">Membrane</keyword>
<keyword evidence="3" id="KW-1003">Cell membrane</keyword>
<feature type="transmembrane region" description="Helical" evidence="7">
    <location>
        <begin position="136"/>
        <end position="157"/>
    </location>
</feature>
<evidence type="ECO:0000256" key="3">
    <source>
        <dbReference type="ARBA" id="ARBA00022475"/>
    </source>
</evidence>
<dbReference type="EMBL" id="DXCQ01000067">
    <property type="protein sequence ID" value="HIY97508.1"/>
    <property type="molecule type" value="Genomic_DNA"/>
</dbReference>
<gene>
    <name evidence="9" type="ORF">H9729_07450</name>
</gene>
<dbReference type="InterPro" id="IPR035906">
    <property type="entry name" value="MetI-like_sf"/>
</dbReference>
<dbReference type="CDD" id="cd06261">
    <property type="entry name" value="TM_PBP2"/>
    <property type="match status" value="1"/>
</dbReference>
<evidence type="ECO:0000256" key="2">
    <source>
        <dbReference type="ARBA" id="ARBA00022448"/>
    </source>
</evidence>
<dbReference type="PANTHER" id="PTHR30193:SF37">
    <property type="entry name" value="INNER MEMBRANE ABC TRANSPORTER PERMEASE PROTEIN YCJO"/>
    <property type="match status" value="1"/>
</dbReference>
<evidence type="ECO:0000256" key="7">
    <source>
        <dbReference type="RuleBase" id="RU363032"/>
    </source>
</evidence>
<keyword evidence="2 7" id="KW-0813">Transport</keyword>